<evidence type="ECO:0000313" key="6">
    <source>
        <dbReference type="EMBL" id="MBC2770492.1"/>
    </source>
</evidence>
<dbReference type="InterPro" id="IPR051321">
    <property type="entry name" value="PHA/PHB_synthase"/>
</dbReference>
<dbReference type="AlphaFoldDB" id="A0A842HS51"/>
<sequence length="532" mass="59076">MSIPFSGQQLNEIQAEFSQSWQELLHKAEQGQLELPKDRRFSAQAWASHPAYLLMAHAYLLSGQAMQKMVDTADVPDDTRERLRFSVMQWLDAVAPSNFLATNPDAQHTLLQTKGLSLAQGIQNLFTDLQKGHLSQTDESHFSVGENLAITEGQVVFENPLFQLIQYTPLTAQVYRTPLLVVPPCINKFYILDLQPENSFVRHAVEQGFTVFMVSWRNPQLTDTDGILQATWADYLQSGVLQAIKVVQDISGLAKINALGFCVGGTLLASALALAKARGEDPVNSLTLLTTLLNFEDTGVLDVFIDEGHVNARERQLGQGGLLFARELATTFSFLRPNELVWNYVVNNYLKGQSPPAFDLLYWNADGTNLPGPFFAWYLRNTYLENNLVVPGKVVVDGTPVDLGALDMPAYVYGSREDHIVPWKAAYASMPVLQGPRQFVMGASGHIAGVVNPPAKNKRCYWVGPDVAGKNVDSARNWFDAAQEHPGSWWLHWSNWLAGHSGTRRKVVKRLGNTRFAPIEAAPGRYVKAKAV</sequence>
<organism evidence="6 7">
    <name type="scientific">Pusillimonas minor</name>
    <dbReference type="NCBI Taxonomy" id="2697024"/>
    <lineage>
        <taxon>Bacteria</taxon>
        <taxon>Pseudomonadati</taxon>
        <taxon>Pseudomonadota</taxon>
        <taxon>Betaproteobacteria</taxon>
        <taxon>Burkholderiales</taxon>
        <taxon>Alcaligenaceae</taxon>
        <taxon>Pusillimonas</taxon>
    </lineage>
</organism>
<dbReference type="Proteomes" id="UP000545386">
    <property type="component" value="Unassembled WGS sequence"/>
</dbReference>
<dbReference type="InterPro" id="IPR010941">
    <property type="entry name" value="PhaC_N"/>
</dbReference>
<evidence type="ECO:0000256" key="3">
    <source>
        <dbReference type="ARBA" id="ARBA00022679"/>
    </source>
</evidence>
<evidence type="ECO:0000256" key="4">
    <source>
        <dbReference type="ARBA" id="ARBA00023315"/>
    </source>
</evidence>
<dbReference type="GO" id="GO:0042619">
    <property type="term" value="P:poly-hydroxybutyrate biosynthetic process"/>
    <property type="evidence" value="ECO:0007669"/>
    <property type="project" value="InterPro"/>
</dbReference>
<dbReference type="NCBIfam" id="TIGR01838">
    <property type="entry name" value="PHA_synth_I"/>
    <property type="match status" value="1"/>
</dbReference>
<keyword evidence="2" id="KW-0963">Cytoplasm</keyword>
<dbReference type="SUPFAM" id="SSF53474">
    <property type="entry name" value="alpha/beta-Hydrolases"/>
    <property type="match status" value="1"/>
</dbReference>
<evidence type="ECO:0000313" key="7">
    <source>
        <dbReference type="Proteomes" id="UP000545386"/>
    </source>
</evidence>
<dbReference type="Gene3D" id="3.40.50.1820">
    <property type="entry name" value="alpha/beta hydrolase"/>
    <property type="match status" value="1"/>
</dbReference>
<evidence type="ECO:0000256" key="2">
    <source>
        <dbReference type="ARBA" id="ARBA00022490"/>
    </source>
</evidence>
<feature type="domain" description="Poly-beta-hydroxybutyrate polymerase N-terminal" evidence="5">
    <location>
        <begin position="37"/>
        <end position="203"/>
    </location>
</feature>
<evidence type="ECO:0000259" key="5">
    <source>
        <dbReference type="Pfam" id="PF07167"/>
    </source>
</evidence>
<dbReference type="PANTHER" id="PTHR36837:SF5">
    <property type="entry name" value="POLY-3-HYDROXYBUTYRATE SYNTHASE"/>
    <property type="match status" value="1"/>
</dbReference>
<keyword evidence="4" id="KW-0012">Acyltransferase</keyword>
<dbReference type="EMBL" id="JACJUU010000009">
    <property type="protein sequence ID" value="MBC2770492.1"/>
    <property type="molecule type" value="Genomic_DNA"/>
</dbReference>
<keyword evidence="7" id="KW-1185">Reference proteome</keyword>
<dbReference type="GO" id="GO:0016746">
    <property type="term" value="F:acyltransferase activity"/>
    <property type="evidence" value="ECO:0007669"/>
    <property type="project" value="UniProtKB-KW"/>
</dbReference>
<dbReference type="GO" id="GO:0005737">
    <property type="term" value="C:cytoplasm"/>
    <property type="evidence" value="ECO:0007669"/>
    <property type="project" value="UniProtKB-SubCell"/>
</dbReference>
<dbReference type="InterPro" id="IPR010963">
    <property type="entry name" value="PHA_synth_I"/>
</dbReference>
<proteinExistence type="predicted"/>
<comment type="caution">
    <text evidence="6">The sequence shown here is derived from an EMBL/GenBank/DDBJ whole genome shotgun (WGS) entry which is preliminary data.</text>
</comment>
<accession>A0A842HS51</accession>
<comment type="subcellular location">
    <subcellularLocation>
        <location evidence="1">Cytoplasm</location>
    </subcellularLocation>
</comment>
<protein>
    <submittedName>
        <fullName evidence="6">Class I poly(R)-hydroxyalkanoic acid synthase</fullName>
    </submittedName>
</protein>
<keyword evidence="3" id="KW-0808">Transferase</keyword>
<name>A0A842HS51_9BURK</name>
<dbReference type="Pfam" id="PF07167">
    <property type="entry name" value="PhaC_N"/>
    <property type="match status" value="1"/>
</dbReference>
<gene>
    <name evidence="6" type="primary">phaC</name>
    <name evidence="6" type="ORF">GTU67_11310</name>
</gene>
<evidence type="ECO:0000256" key="1">
    <source>
        <dbReference type="ARBA" id="ARBA00004496"/>
    </source>
</evidence>
<dbReference type="InterPro" id="IPR029058">
    <property type="entry name" value="AB_hydrolase_fold"/>
</dbReference>
<reference evidence="6 7" key="1">
    <citation type="submission" date="2020-08" db="EMBL/GenBank/DDBJ databases">
        <title>Paraeoetvoesia sp. YC-7-48 draft genome sequence.</title>
        <authorList>
            <person name="Yao L."/>
        </authorList>
    </citation>
    <scope>NUCLEOTIDE SEQUENCE [LARGE SCALE GENOMIC DNA]</scope>
    <source>
        <strain evidence="7">YC-7-48</strain>
    </source>
</reference>
<dbReference type="RefSeq" id="WP_185780175.1">
    <property type="nucleotide sequence ID" value="NZ_JACJUU010000009.1"/>
</dbReference>
<dbReference type="PANTHER" id="PTHR36837">
    <property type="entry name" value="POLY(3-HYDROXYALKANOATE) POLYMERASE SUBUNIT PHAC"/>
    <property type="match status" value="1"/>
</dbReference>